<keyword evidence="6" id="KW-1185">Reference proteome</keyword>
<evidence type="ECO:0000259" key="4">
    <source>
        <dbReference type="Pfam" id="PF07638"/>
    </source>
</evidence>
<evidence type="ECO:0000256" key="3">
    <source>
        <dbReference type="ARBA" id="ARBA00023163"/>
    </source>
</evidence>
<dbReference type="KEGG" id="lcic:INQ41_05565"/>
<reference evidence="5 6" key="1">
    <citation type="submission" date="2020-10" db="EMBL/GenBank/DDBJ databases">
        <title>complete genome sequencing of Lysobacter sp. H21R20.</title>
        <authorList>
            <person name="Bae J.-W."/>
            <person name="Lee S.-Y."/>
        </authorList>
    </citation>
    <scope>NUCLEOTIDE SEQUENCE [LARGE SCALE GENOMIC DNA]</scope>
    <source>
        <strain evidence="5 6">H21R20</strain>
    </source>
</reference>
<evidence type="ECO:0000256" key="1">
    <source>
        <dbReference type="ARBA" id="ARBA00023015"/>
    </source>
</evidence>
<evidence type="ECO:0000313" key="6">
    <source>
        <dbReference type="Proteomes" id="UP000594059"/>
    </source>
</evidence>
<dbReference type="InterPro" id="IPR011517">
    <property type="entry name" value="RNA_pol_sigma70_ECF-like"/>
</dbReference>
<dbReference type="InterPro" id="IPR053812">
    <property type="entry name" value="HTH_Sigma70_ECF-like"/>
</dbReference>
<gene>
    <name evidence="5" type="ORF">INQ41_05565</name>
</gene>
<dbReference type="InterPro" id="IPR036388">
    <property type="entry name" value="WH-like_DNA-bd_sf"/>
</dbReference>
<dbReference type="NCBIfam" id="TIGR02937">
    <property type="entry name" value="sigma70-ECF"/>
    <property type="match status" value="1"/>
</dbReference>
<dbReference type="Pfam" id="PF07638">
    <property type="entry name" value="Sigma70_ECF"/>
    <property type="match status" value="1"/>
</dbReference>
<dbReference type="AlphaFoldDB" id="A0A7S6UHM9"/>
<protein>
    <submittedName>
        <fullName evidence="5">Sigma-70 family RNA polymerase sigma factor</fullName>
    </submittedName>
</protein>
<dbReference type="NCBIfam" id="TIGR02999">
    <property type="entry name" value="Sig-70_X6"/>
    <property type="match status" value="1"/>
</dbReference>
<dbReference type="EMBL" id="CP063656">
    <property type="protein sequence ID" value="QOW20483.1"/>
    <property type="molecule type" value="Genomic_DNA"/>
</dbReference>
<dbReference type="Gene3D" id="1.10.10.10">
    <property type="entry name" value="Winged helix-like DNA-binding domain superfamily/Winged helix DNA-binding domain"/>
    <property type="match status" value="1"/>
</dbReference>
<organism evidence="5 6">
    <name type="scientific">Novilysobacter ciconiae</name>
    <dbReference type="NCBI Taxonomy" id="2781022"/>
    <lineage>
        <taxon>Bacteria</taxon>
        <taxon>Pseudomonadati</taxon>
        <taxon>Pseudomonadota</taxon>
        <taxon>Gammaproteobacteria</taxon>
        <taxon>Lysobacterales</taxon>
        <taxon>Lysobacteraceae</taxon>
        <taxon>Novilysobacter</taxon>
    </lineage>
</organism>
<evidence type="ECO:0000313" key="5">
    <source>
        <dbReference type="EMBL" id="QOW20483.1"/>
    </source>
</evidence>
<dbReference type="Proteomes" id="UP000594059">
    <property type="component" value="Chromosome"/>
</dbReference>
<evidence type="ECO:0000256" key="2">
    <source>
        <dbReference type="ARBA" id="ARBA00023082"/>
    </source>
</evidence>
<dbReference type="SUPFAM" id="SSF88659">
    <property type="entry name" value="Sigma3 and sigma4 domains of RNA polymerase sigma factors"/>
    <property type="match status" value="1"/>
</dbReference>
<accession>A0A7S6UHM9</accession>
<dbReference type="RefSeq" id="WP_193986912.1">
    <property type="nucleotide sequence ID" value="NZ_CP063656.1"/>
</dbReference>
<keyword evidence="2" id="KW-0731">Sigma factor</keyword>
<proteinExistence type="predicted"/>
<name>A0A7S6UHM9_9GAMM</name>
<sequence length="202" mass="22223">MVSKTDDLAGDVTRLLNALQPVEASGVDTGDRDKVFARVYGALHRIARHHRSRWRGNETLNTTALVHEAYLKLVSSGASYESRSHFLATASSAMRQLLINYAQRHAAQKRGSGNEELPLDDVSLVSPQRSEELLALDEALDRLQLMDPRAAQVVECRVFGGLSAEETAEALGVTRRTVSRDWSAARAWLYGELRADLTGHAA</sequence>
<keyword evidence="3" id="KW-0804">Transcription</keyword>
<feature type="domain" description="RNA polymerase sigma-70 ECF-like HTH" evidence="4">
    <location>
        <begin position="11"/>
        <end position="194"/>
    </location>
</feature>
<dbReference type="InterPro" id="IPR013324">
    <property type="entry name" value="RNA_pol_sigma_r3/r4-like"/>
</dbReference>
<dbReference type="InterPro" id="IPR039425">
    <property type="entry name" value="RNA_pol_sigma-70-like"/>
</dbReference>
<keyword evidence="1" id="KW-0805">Transcription regulation</keyword>
<dbReference type="GO" id="GO:0006352">
    <property type="term" value="P:DNA-templated transcription initiation"/>
    <property type="evidence" value="ECO:0007669"/>
    <property type="project" value="InterPro"/>
</dbReference>
<dbReference type="PANTHER" id="PTHR43133">
    <property type="entry name" value="RNA POLYMERASE ECF-TYPE SIGMA FACTO"/>
    <property type="match status" value="1"/>
</dbReference>
<dbReference type="PANTHER" id="PTHR43133:SF39">
    <property type="entry name" value="SIMILAR TO RNA POLYMERASE SIGMA-E FACTOR"/>
    <property type="match status" value="1"/>
</dbReference>
<dbReference type="InterPro" id="IPR014284">
    <property type="entry name" value="RNA_pol_sigma-70_dom"/>
</dbReference>
<dbReference type="GO" id="GO:0016987">
    <property type="term" value="F:sigma factor activity"/>
    <property type="evidence" value="ECO:0007669"/>
    <property type="project" value="UniProtKB-KW"/>
</dbReference>